<accession>A0ABT0UZA9</accession>
<sequence>MPAAPCVVRRTLFLPRSRILISAEGALYADSLGGGIGGGAVRHPATDERNTVFELLFHASDRGHLNHLPL</sequence>
<proteinExistence type="predicted"/>
<keyword evidence="2" id="KW-1185">Reference proteome</keyword>
<protein>
    <submittedName>
        <fullName evidence="1">Uncharacterized protein</fullName>
    </submittedName>
</protein>
<comment type="caution">
    <text evidence="1">The sequence shown here is derived from an EMBL/GenBank/DDBJ whole genome shotgun (WGS) entry which is preliminary data.</text>
</comment>
<evidence type="ECO:0000313" key="1">
    <source>
        <dbReference type="EMBL" id="MCM2393907.1"/>
    </source>
</evidence>
<name>A0ABT0UZA9_9ACTN</name>
<organism evidence="1 2">
    <name type="scientific">Streptomyces albipurpureus</name>
    <dbReference type="NCBI Taxonomy" id="2897419"/>
    <lineage>
        <taxon>Bacteria</taxon>
        <taxon>Bacillati</taxon>
        <taxon>Actinomycetota</taxon>
        <taxon>Actinomycetes</taxon>
        <taxon>Kitasatosporales</taxon>
        <taxon>Streptomycetaceae</taxon>
        <taxon>Streptomyces</taxon>
    </lineage>
</organism>
<gene>
    <name evidence="1" type="ORF">NBG84_37520</name>
</gene>
<dbReference type="Proteomes" id="UP001431429">
    <property type="component" value="Unassembled WGS sequence"/>
</dbReference>
<dbReference type="EMBL" id="JAMQAW010000095">
    <property type="protein sequence ID" value="MCM2393907.1"/>
    <property type="molecule type" value="Genomic_DNA"/>
</dbReference>
<reference evidence="1" key="1">
    <citation type="submission" date="2022-06" db="EMBL/GenBank/DDBJ databases">
        <title>Genome public.</title>
        <authorList>
            <person name="Sun Q."/>
        </authorList>
    </citation>
    <scope>NUCLEOTIDE SEQUENCE</scope>
    <source>
        <strain evidence="1">CWNU-1</strain>
    </source>
</reference>
<dbReference type="RefSeq" id="WP_250924198.1">
    <property type="nucleotide sequence ID" value="NZ_JAMQAW010000095.1"/>
</dbReference>
<evidence type="ECO:0000313" key="2">
    <source>
        <dbReference type="Proteomes" id="UP001431429"/>
    </source>
</evidence>